<reference evidence="4 5" key="1">
    <citation type="submission" date="2019-11" db="EMBL/GenBank/DDBJ databases">
        <title>Acidiferrimicrobium australis gen. nov., sp. nov., an acidophilic and obligately heterotrophic, member of the Actinobacteria that catalyses dissimilatory oxido- reduction of iron isolated from metal-rich acidic water in Chile.</title>
        <authorList>
            <person name="Gonzalez D."/>
            <person name="Huber K."/>
            <person name="Hedrich S."/>
            <person name="Rojas-Villalobos C."/>
            <person name="Quatrini R."/>
            <person name="Dinamarca M.A."/>
            <person name="Schwarz A."/>
            <person name="Canales C."/>
            <person name="Nancucheo I."/>
        </authorList>
    </citation>
    <scope>NUCLEOTIDE SEQUENCE [LARGE SCALE GENOMIC DNA]</scope>
    <source>
        <strain evidence="4 5">USS-CCA1</strain>
    </source>
</reference>
<dbReference type="PANTHER" id="PTHR11715">
    <property type="entry name" value="GLYCINE CLEAVAGE SYSTEM H PROTEIN"/>
    <property type="match status" value="1"/>
</dbReference>
<evidence type="ECO:0000313" key="4">
    <source>
        <dbReference type="EMBL" id="MST31805.1"/>
    </source>
</evidence>
<dbReference type="SUPFAM" id="SSF51230">
    <property type="entry name" value="Single hybrid motif"/>
    <property type="match status" value="1"/>
</dbReference>
<dbReference type="InterPro" id="IPR011053">
    <property type="entry name" value="Single_hybrid_motif"/>
</dbReference>
<dbReference type="EMBL" id="WJHE01000140">
    <property type="protein sequence ID" value="MST31805.1"/>
    <property type="molecule type" value="Genomic_DNA"/>
</dbReference>
<evidence type="ECO:0000259" key="3">
    <source>
        <dbReference type="PROSITE" id="PS50968"/>
    </source>
</evidence>
<dbReference type="PROSITE" id="PS50968">
    <property type="entry name" value="BIOTINYL_LIPOYL"/>
    <property type="match status" value="1"/>
</dbReference>
<comment type="similarity">
    <text evidence="1">Belongs to the GcvH family.</text>
</comment>
<name>A0ABW9QQJ9_9ACTN</name>
<evidence type="ECO:0000313" key="5">
    <source>
        <dbReference type="Proteomes" id="UP000437736"/>
    </source>
</evidence>
<evidence type="ECO:0000256" key="1">
    <source>
        <dbReference type="ARBA" id="ARBA00009249"/>
    </source>
</evidence>
<dbReference type="InterPro" id="IPR002930">
    <property type="entry name" value="GCV_H"/>
</dbReference>
<dbReference type="CDD" id="cd06848">
    <property type="entry name" value="GCS_H"/>
    <property type="match status" value="1"/>
</dbReference>
<dbReference type="Pfam" id="PF01597">
    <property type="entry name" value="GCV_H"/>
    <property type="match status" value="1"/>
</dbReference>
<proteinExistence type="inferred from homology"/>
<dbReference type="PANTHER" id="PTHR11715:SF3">
    <property type="entry name" value="GLYCINE CLEAVAGE SYSTEM H PROTEIN-RELATED"/>
    <property type="match status" value="1"/>
</dbReference>
<gene>
    <name evidence="4" type="ORF">GHK86_03555</name>
</gene>
<keyword evidence="5" id="KW-1185">Reference proteome</keyword>
<protein>
    <submittedName>
        <fullName evidence="4">Glycine cleavage system protein H</fullName>
    </submittedName>
</protein>
<keyword evidence="2" id="KW-0450">Lipoyl</keyword>
<comment type="caution">
    <text evidence="4">The sequence shown here is derived from an EMBL/GenBank/DDBJ whole genome shotgun (WGS) entry which is preliminary data.</text>
</comment>
<dbReference type="Gene3D" id="2.40.50.100">
    <property type="match status" value="1"/>
</dbReference>
<feature type="domain" description="Lipoyl-binding" evidence="3">
    <location>
        <begin position="31"/>
        <end position="114"/>
    </location>
</feature>
<dbReference type="PROSITE" id="PS00189">
    <property type="entry name" value="LIPOYL"/>
    <property type="match status" value="1"/>
</dbReference>
<accession>A0ABW9QQJ9</accession>
<evidence type="ECO:0000256" key="2">
    <source>
        <dbReference type="ARBA" id="ARBA00022823"/>
    </source>
</evidence>
<sequence length="151" mass="16704">MPTPTWAGCAVPADLLYDVGHDVWVRVEHDEVTVGMTDVAQTRCGRLVAISWKAAGRRVRRGRPLCVIESSKWVGPVLSPLTGTIAATNELRFAEDIAIANRDPYGEGWLVRLRPEDLAGEAAHLAGGEEAYEQYRRVIDEQGIRCFRCAE</sequence>
<dbReference type="Proteomes" id="UP000437736">
    <property type="component" value="Unassembled WGS sequence"/>
</dbReference>
<dbReference type="InterPro" id="IPR003016">
    <property type="entry name" value="2-oxoA_DH_lipoyl-BS"/>
</dbReference>
<organism evidence="4 5">
    <name type="scientific">Acidiferrimicrobium australe</name>
    <dbReference type="NCBI Taxonomy" id="2664430"/>
    <lineage>
        <taxon>Bacteria</taxon>
        <taxon>Bacillati</taxon>
        <taxon>Actinomycetota</taxon>
        <taxon>Acidimicrobiia</taxon>
        <taxon>Acidimicrobiales</taxon>
        <taxon>Acidimicrobiaceae</taxon>
        <taxon>Acidiferrimicrobium</taxon>
    </lineage>
</organism>
<dbReference type="InterPro" id="IPR033753">
    <property type="entry name" value="GCV_H/Fam206"/>
</dbReference>
<dbReference type="InterPro" id="IPR000089">
    <property type="entry name" value="Biotin_lipoyl"/>
</dbReference>